<protein>
    <submittedName>
        <fullName evidence="3">NACHT domain-containing protein</fullName>
    </submittedName>
</protein>
<keyword evidence="4" id="KW-1185">Reference proteome</keyword>
<dbReference type="SUPFAM" id="SSF52540">
    <property type="entry name" value="P-loop containing nucleoside triphosphate hydrolases"/>
    <property type="match status" value="1"/>
</dbReference>
<feature type="domain" description="vWA-MoxR associated protein N-terminal HTH" evidence="2">
    <location>
        <begin position="31"/>
        <end position="115"/>
    </location>
</feature>
<evidence type="ECO:0000313" key="4">
    <source>
        <dbReference type="Proteomes" id="UP000661112"/>
    </source>
</evidence>
<proteinExistence type="predicted"/>
<dbReference type="InterPro" id="IPR027417">
    <property type="entry name" value="P-loop_NTPase"/>
</dbReference>
<dbReference type="InterPro" id="IPR007111">
    <property type="entry name" value="NACHT_NTPase"/>
</dbReference>
<dbReference type="PANTHER" id="PTHR36766:SF40">
    <property type="entry name" value="DISEASE RESISTANCE PROTEIN RGA3"/>
    <property type="match status" value="1"/>
</dbReference>
<reference evidence="3 4" key="1">
    <citation type="journal article" date="2020" name="ISME J.">
        <title>Comparative genomics reveals insights into cyanobacterial evolution and habitat adaptation.</title>
        <authorList>
            <person name="Chen M.Y."/>
            <person name="Teng W.K."/>
            <person name="Zhao L."/>
            <person name="Hu C.X."/>
            <person name="Zhou Y.K."/>
            <person name="Han B.P."/>
            <person name="Song L.R."/>
            <person name="Shu W.S."/>
        </authorList>
    </citation>
    <scope>NUCLEOTIDE SEQUENCE [LARGE SCALE GENOMIC DNA]</scope>
    <source>
        <strain evidence="3 4">FACHB-119</strain>
    </source>
</reference>
<dbReference type="Pfam" id="PF26355">
    <property type="entry name" value="HTH_VMAP-M9"/>
    <property type="match status" value="1"/>
</dbReference>
<feature type="domain" description="NACHT" evidence="1">
    <location>
        <begin position="166"/>
        <end position="323"/>
    </location>
</feature>
<dbReference type="Proteomes" id="UP000661112">
    <property type="component" value="Unassembled WGS sequence"/>
</dbReference>
<evidence type="ECO:0000259" key="2">
    <source>
        <dbReference type="Pfam" id="PF26355"/>
    </source>
</evidence>
<organism evidence="3 4">
    <name type="scientific">Anabaena azotica FACHB-119</name>
    <dbReference type="NCBI Taxonomy" id="947527"/>
    <lineage>
        <taxon>Bacteria</taxon>
        <taxon>Bacillati</taxon>
        <taxon>Cyanobacteriota</taxon>
        <taxon>Cyanophyceae</taxon>
        <taxon>Nostocales</taxon>
        <taxon>Nostocaceae</taxon>
        <taxon>Anabaena</taxon>
        <taxon>Anabaena azotica</taxon>
    </lineage>
</organism>
<dbReference type="Gene3D" id="3.40.50.300">
    <property type="entry name" value="P-loop containing nucleotide triphosphate hydrolases"/>
    <property type="match status" value="1"/>
</dbReference>
<gene>
    <name evidence="3" type="ORF">H6G83_31180</name>
</gene>
<evidence type="ECO:0000259" key="1">
    <source>
        <dbReference type="Pfam" id="PF05729"/>
    </source>
</evidence>
<sequence>MNYSAESKETVFSLSSPNAEGQKLKISMPENFQQTLAVINDLVFAKIGRRLSSTEILIIKGALKDIDYQEIANFSPYSKNYIQRTLAPQLWQILTETIGNGEKVSKKTLSHFLQQINQEYNIDSSYITTNISNLIVQGQMPDITSFCGRNKELEQLKQVLDSKQCISIMGFAGIGKTALAAKLIQKVSSKRHYNFDYIIWKQFNYSPLIQDFLIELIKLISPSNTYFPEYNQALISLFINYLREYRCLIVLDGLEHLFSKTNYFHKVEYETFLRRLVEEDHKSCFLLTSRNFPDEIEDIISGKRNTELLKLEGLDEESAKKFLITKGFDPSEDPTQFIQTYSGNPAEMEAVLNKVSVYFANQEKAFFENPTTLISAKLEIILNEMFGELLKDVHKQILIYLAEKMLVTREPIPFAQLMAEMKNRGTQQFSTSDLIKALEKVERLSLIESIKNSITKEITFKLQPIIRKYIITDPEGLVHTFDHKSLKLAS</sequence>
<evidence type="ECO:0000313" key="3">
    <source>
        <dbReference type="EMBL" id="MBD2505014.1"/>
    </source>
</evidence>
<dbReference type="PANTHER" id="PTHR36766">
    <property type="entry name" value="PLANT BROAD-SPECTRUM MILDEW RESISTANCE PROTEIN RPW8"/>
    <property type="match status" value="1"/>
</dbReference>
<dbReference type="Pfam" id="PF05729">
    <property type="entry name" value="NACHT"/>
    <property type="match status" value="1"/>
</dbReference>
<accession>A0ABR8DD30</accession>
<dbReference type="RefSeq" id="WP_190479402.1">
    <property type="nucleotide sequence ID" value="NZ_JACJSG010000066.1"/>
</dbReference>
<comment type="caution">
    <text evidence="3">The sequence shown here is derived from an EMBL/GenBank/DDBJ whole genome shotgun (WGS) entry which is preliminary data.</text>
</comment>
<dbReference type="EMBL" id="JACJSG010000066">
    <property type="protein sequence ID" value="MBD2505014.1"/>
    <property type="molecule type" value="Genomic_DNA"/>
</dbReference>
<dbReference type="InterPro" id="IPR058651">
    <property type="entry name" value="HTH_VMAP-M9"/>
</dbReference>
<name>A0ABR8DD30_9NOST</name>